<protein>
    <recommendedName>
        <fullName evidence="4">Homeodomain-like domain-containing protein</fullName>
    </recommendedName>
</protein>
<evidence type="ECO:0008006" key="4">
    <source>
        <dbReference type="Google" id="ProtNLM"/>
    </source>
</evidence>
<comment type="caution">
    <text evidence="2">The sequence shown here is derived from an EMBL/GenBank/DDBJ whole genome shotgun (WGS) entry which is preliminary data.</text>
</comment>
<sequence length="291" mass="31620">MTAAVERPAGRMAGPARPAGARRAGRGTGTPTVDPRIIRAALAYSRSHTLLATGARFKVSGRQVQRWRARAAAAAAAGGTWPSDADVAAWVERAPQREADRARLHRWTVRRAQAGGPLFVSSLGTTRRMRALAALGWRYSDLAVELRVVESRVGHLTVRPNRVVHRDTAAAVATVYERLSMTFGPSEVTRTRAAARGWAPPMFWDDDTIDDPAGRPRRSGPTDSAALDDIAIARAMRGERVPLRRAERAEASRRLTAAGRSAAEIAELLDTSERAVQRHRSSTPDTSRRTA</sequence>
<feature type="region of interest" description="Disordered" evidence="1">
    <location>
        <begin position="1"/>
        <end position="33"/>
    </location>
</feature>
<evidence type="ECO:0000313" key="3">
    <source>
        <dbReference type="Proteomes" id="UP000322499"/>
    </source>
</evidence>
<dbReference type="AlphaFoldDB" id="A0A5S5CNN8"/>
<feature type="region of interest" description="Disordered" evidence="1">
    <location>
        <begin position="205"/>
        <end position="226"/>
    </location>
</feature>
<name>A0A5S5CNN8_9ACTN</name>
<dbReference type="RefSeq" id="WP_166535081.1">
    <property type="nucleotide sequence ID" value="NZ_VNHW01000020.1"/>
</dbReference>
<dbReference type="EMBL" id="VNHW01000020">
    <property type="protein sequence ID" value="TYP82041.1"/>
    <property type="molecule type" value="Genomic_DNA"/>
</dbReference>
<reference evidence="2 3" key="1">
    <citation type="submission" date="2019-07" db="EMBL/GenBank/DDBJ databases">
        <title>Genomic Encyclopedia of Archaeal and Bacterial Type Strains, Phase II (KMG-II): from individual species to whole genera.</title>
        <authorList>
            <person name="Goeker M."/>
        </authorList>
    </citation>
    <scope>NUCLEOTIDE SEQUENCE [LARGE SCALE GENOMIC DNA]</scope>
    <source>
        <strain evidence="2 3">DSM 46842</strain>
    </source>
</reference>
<feature type="compositionally biased region" description="Low complexity" evidence="1">
    <location>
        <begin position="10"/>
        <end position="22"/>
    </location>
</feature>
<feature type="compositionally biased region" description="Basic and acidic residues" evidence="1">
    <location>
        <begin position="242"/>
        <end position="253"/>
    </location>
</feature>
<feature type="region of interest" description="Disordered" evidence="1">
    <location>
        <begin position="242"/>
        <end position="261"/>
    </location>
</feature>
<evidence type="ECO:0000256" key="1">
    <source>
        <dbReference type="SAM" id="MobiDB-lite"/>
    </source>
</evidence>
<feature type="region of interest" description="Disordered" evidence="1">
    <location>
        <begin position="266"/>
        <end position="291"/>
    </location>
</feature>
<keyword evidence="3" id="KW-1185">Reference proteome</keyword>
<proteinExistence type="predicted"/>
<gene>
    <name evidence="2" type="ORF">BD833_12025</name>
</gene>
<accession>A0A5S5CNN8</accession>
<dbReference type="Proteomes" id="UP000322499">
    <property type="component" value="Unassembled WGS sequence"/>
</dbReference>
<evidence type="ECO:0000313" key="2">
    <source>
        <dbReference type="EMBL" id="TYP82041.1"/>
    </source>
</evidence>
<organism evidence="2 3">
    <name type="scientific">Blastococcus xanthinilyticus</name>
    <dbReference type="NCBI Taxonomy" id="1564164"/>
    <lineage>
        <taxon>Bacteria</taxon>
        <taxon>Bacillati</taxon>
        <taxon>Actinomycetota</taxon>
        <taxon>Actinomycetes</taxon>
        <taxon>Geodermatophilales</taxon>
        <taxon>Geodermatophilaceae</taxon>
        <taxon>Blastococcus</taxon>
    </lineage>
</organism>